<gene>
    <name evidence="1" type="ORF">MRB53_027411</name>
</gene>
<accession>A0ACC2LL20</accession>
<dbReference type="EMBL" id="CM056816">
    <property type="protein sequence ID" value="KAJ8634075.1"/>
    <property type="molecule type" value="Genomic_DNA"/>
</dbReference>
<dbReference type="Proteomes" id="UP001234297">
    <property type="component" value="Chromosome 8"/>
</dbReference>
<evidence type="ECO:0000313" key="2">
    <source>
        <dbReference type="Proteomes" id="UP001234297"/>
    </source>
</evidence>
<evidence type="ECO:0000313" key="1">
    <source>
        <dbReference type="EMBL" id="KAJ8634075.1"/>
    </source>
</evidence>
<proteinExistence type="predicted"/>
<keyword evidence="2" id="KW-1185">Reference proteome</keyword>
<sequence>MSRATVEHDFFGIGKQNIAKSPSMNHLERRRSFKGLQNAISKLDPQVLKTVIASRAANVGFEGKTVDSGMSPKQEAVFQRNGTAFGVKNVFPSSALPFPSSLPVLNPVPRTVTENPSETAPLTIFYNGTVTVFDVSPDKAEKIMKLVENGNIGTVEATDPKRACNEQQLLEKLNGDLPIARKHSLQRFLEKRKERLTSYSPFATYSKDANHKVIESVRA</sequence>
<reference evidence="1 2" key="1">
    <citation type="journal article" date="2022" name="Hortic Res">
        <title>A haplotype resolved chromosomal level avocado genome allows analysis of novel avocado genes.</title>
        <authorList>
            <person name="Nath O."/>
            <person name="Fletcher S.J."/>
            <person name="Hayward A."/>
            <person name="Shaw L.M."/>
            <person name="Masouleh A.K."/>
            <person name="Furtado A."/>
            <person name="Henry R.J."/>
            <person name="Mitter N."/>
        </authorList>
    </citation>
    <scope>NUCLEOTIDE SEQUENCE [LARGE SCALE GENOMIC DNA]</scope>
    <source>
        <strain evidence="2">cv. Hass</strain>
    </source>
</reference>
<name>A0ACC2LL20_PERAE</name>
<protein>
    <submittedName>
        <fullName evidence="1">Uncharacterized protein</fullName>
    </submittedName>
</protein>
<comment type="caution">
    <text evidence="1">The sequence shown here is derived from an EMBL/GenBank/DDBJ whole genome shotgun (WGS) entry which is preliminary data.</text>
</comment>
<organism evidence="1 2">
    <name type="scientific">Persea americana</name>
    <name type="common">Avocado</name>
    <dbReference type="NCBI Taxonomy" id="3435"/>
    <lineage>
        <taxon>Eukaryota</taxon>
        <taxon>Viridiplantae</taxon>
        <taxon>Streptophyta</taxon>
        <taxon>Embryophyta</taxon>
        <taxon>Tracheophyta</taxon>
        <taxon>Spermatophyta</taxon>
        <taxon>Magnoliopsida</taxon>
        <taxon>Magnoliidae</taxon>
        <taxon>Laurales</taxon>
        <taxon>Lauraceae</taxon>
        <taxon>Persea</taxon>
    </lineage>
</organism>